<dbReference type="InParanoid" id="A0A6J2V773"/>
<dbReference type="CTD" id="10018"/>
<gene>
    <name evidence="4" type="primary">bcl2l11</name>
</gene>
<evidence type="ECO:0000313" key="3">
    <source>
        <dbReference type="Proteomes" id="UP000504632"/>
    </source>
</evidence>
<dbReference type="InterPro" id="IPR015040">
    <property type="entry name" value="Bcl-x_interacting_BH3_dom"/>
</dbReference>
<feature type="domain" description="Bcl-x interacting BH3" evidence="2">
    <location>
        <begin position="141"/>
        <end position="165"/>
    </location>
</feature>
<protein>
    <submittedName>
        <fullName evidence="4">Bcl-2-like protein 11</fullName>
    </submittedName>
</protein>
<accession>A0A6J2V773</accession>
<feature type="compositionally biased region" description="Polar residues" evidence="1">
    <location>
        <begin position="30"/>
        <end position="57"/>
    </location>
</feature>
<dbReference type="Pfam" id="PF08945">
    <property type="entry name" value="Bclx_interact"/>
    <property type="match status" value="1"/>
</dbReference>
<evidence type="ECO:0000259" key="2">
    <source>
        <dbReference type="Pfam" id="PF08945"/>
    </source>
</evidence>
<dbReference type="RefSeq" id="XP_030628159.1">
    <property type="nucleotide sequence ID" value="XM_030772299.1"/>
</dbReference>
<dbReference type="OrthoDB" id="8441539at2759"/>
<proteinExistence type="predicted"/>
<evidence type="ECO:0000313" key="4">
    <source>
        <dbReference type="RefSeq" id="XP_030628159.1"/>
    </source>
</evidence>
<evidence type="ECO:0000256" key="1">
    <source>
        <dbReference type="SAM" id="MobiDB-lite"/>
    </source>
</evidence>
<organism evidence="3 4">
    <name type="scientific">Chanos chanos</name>
    <name type="common">Milkfish</name>
    <name type="synonym">Mugil chanos</name>
    <dbReference type="NCBI Taxonomy" id="29144"/>
    <lineage>
        <taxon>Eukaryota</taxon>
        <taxon>Metazoa</taxon>
        <taxon>Chordata</taxon>
        <taxon>Craniata</taxon>
        <taxon>Vertebrata</taxon>
        <taxon>Euteleostomi</taxon>
        <taxon>Actinopterygii</taxon>
        <taxon>Neopterygii</taxon>
        <taxon>Teleostei</taxon>
        <taxon>Ostariophysi</taxon>
        <taxon>Gonorynchiformes</taxon>
        <taxon>Chanidae</taxon>
        <taxon>Chanos</taxon>
    </lineage>
</organism>
<dbReference type="Proteomes" id="UP000504632">
    <property type="component" value="Chromosome 4"/>
</dbReference>
<feature type="region of interest" description="Disordered" evidence="1">
    <location>
        <begin position="1"/>
        <end position="61"/>
    </location>
</feature>
<sequence>MSHLPRPQNRVYGPATLSEKSEENTGGGTASRTEQIDNPQPSEGDQSRGGQSNSPLNYPSRSPFFRTFSRSSSGYFSFDYDSVPSSPLMTHNKSTQTPSPTCQVITHALQRMSQVQDSGQNHDVWAAVPSRYRAHTPPPVGDMQPEVCVGRELRRIGDEFNHLYLQGARAGRNGEAAPAGLQQGQNEPALLLWVGLLIGRLLQIILRRR</sequence>
<name>A0A6J2V773_CHACN</name>
<reference evidence="4" key="1">
    <citation type="submission" date="2025-08" db="UniProtKB">
        <authorList>
            <consortium name="RefSeq"/>
        </authorList>
    </citation>
    <scope>IDENTIFICATION</scope>
</reference>
<dbReference type="GeneID" id="115810367"/>
<keyword evidence="3" id="KW-1185">Reference proteome</keyword>
<dbReference type="AlphaFoldDB" id="A0A6J2V773"/>